<evidence type="ECO:0000256" key="1">
    <source>
        <dbReference type="SAM" id="SignalP"/>
    </source>
</evidence>
<protein>
    <submittedName>
        <fullName evidence="2">Putative ovule protein</fullName>
    </submittedName>
</protein>
<feature type="chain" id="PRO_5006865742" evidence="1">
    <location>
        <begin position="37"/>
        <end position="66"/>
    </location>
</feature>
<evidence type="ECO:0000313" key="2">
    <source>
        <dbReference type="EMBL" id="JAP15760.1"/>
    </source>
</evidence>
<accession>A0A0V0H7F9</accession>
<dbReference type="EMBL" id="GEDG01024721">
    <property type="protein sequence ID" value="JAP15760.1"/>
    <property type="molecule type" value="Transcribed_RNA"/>
</dbReference>
<name>A0A0V0H7F9_SOLCH</name>
<sequence>MEWVLFIATIPNNQLFCKLLLLSLLLNLKLLVFTEAATPERPKGEVKSTFASCTLFFSSLHQPSVS</sequence>
<reference evidence="2" key="1">
    <citation type="submission" date="2015-12" db="EMBL/GenBank/DDBJ databases">
        <title>Gene expression during late stages of embryo sac development: a critical building block for successful pollen-pistil interactions.</title>
        <authorList>
            <person name="Liu Y."/>
            <person name="Joly V."/>
            <person name="Sabar M."/>
            <person name="Matton D.P."/>
        </authorList>
    </citation>
    <scope>NUCLEOTIDE SEQUENCE</scope>
</reference>
<keyword evidence="1" id="KW-0732">Signal</keyword>
<proteinExistence type="predicted"/>
<organism evidence="2">
    <name type="scientific">Solanum chacoense</name>
    <name type="common">Chaco potato</name>
    <dbReference type="NCBI Taxonomy" id="4108"/>
    <lineage>
        <taxon>Eukaryota</taxon>
        <taxon>Viridiplantae</taxon>
        <taxon>Streptophyta</taxon>
        <taxon>Embryophyta</taxon>
        <taxon>Tracheophyta</taxon>
        <taxon>Spermatophyta</taxon>
        <taxon>Magnoliopsida</taxon>
        <taxon>eudicotyledons</taxon>
        <taxon>Gunneridae</taxon>
        <taxon>Pentapetalae</taxon>
        <taxon>asterids</taxon>
        <taxon>lamiids</taxon>
        <taxon>Solanales</taxon>
        <taxon>Solanaceae</taxon>
        <taxon>Solanoideae</taxon>
        <taxon>Solaneae</taxon>
        <taxon>Solanum</taxon>
    </lineage>
</organism>
<feature type="signal peptide" evidence="1">
    <location>
        <begin position="1"/>
        <end position="36"/>
    </location>
</feature>
<dbReference type="AlphaFoldDB" id="A0A0V0H7F9"/>